<keyword evidence="2" id="KW-1185">Reference proteome</keyword>
<sequence>MSTIEKVADLGAPHSVDDPEFQATVSAVVAAFGDPTRREIYLFARDNEGVTANQVADKFSLHPNVARHHLDKLVSGGYLDVTLERPICGGAGRPSKRYKGAPGVTSSNTVASKRDELLSMLLSAALELLDPTTAELMAESVGERYGSQLAQTMHPHLENRSIKYAIRTIADALSAHGFAAKPNQIRGSLSVVNENCPFGDASLTNPVICALDRGLVRGMLGALIKEKVPITLTSRAKGDSSCSVSL</sequence>
<dbReference type="InterPro" id="IPR011991">
    <property type="entry name" value="ArsR-like_HTH"/>
</dbReference>
<dbReference type="SUPFAM" id="SSF46785">
    <property type="entry name" value="Winged helix' DNA-binding domain"/>
    <property type="match status" value="1"/>
</dbReference>
<dbReference type="STRING" id="1280514.AXFE_34750"/>
<dbReference type="Proteomes" id="UP000032360">
    <property type="component" value="Unassembled WGS sequence"/>
</dbReference>
<dbReference type="InterPro" id="IPR036390">
    <property type="entry name" value="WH_DNA-bd_sf"/>
</dbReference>
<dbReference type="CDD" id="cd00090">
    <property type="entry name" value="HTH_ARSR"/>
    <property type="match status" value="1"/>
</dbReference>
<dbReference type="OrthoDB" id="3399802at2"/>
<accession>A0A0D8HCM8</accession>
<dbReference type="InterPro" id="IPR036388">
    <property type="entry name" value="WH-like_DNA-bd_sf"/>
</dbReference>
<organism evidence="1 2">
    <name type="scientific">Acidithrix ferrooxidans</name>
    <dbReference type="NCBI Taxonomy" id="1280514"/>
    <lineage>
        <taxon>Bacteria</taxon>
        <taxon>Bacillati</taxon>
        <taxon>Actinomycetota</taxon>
        <taxon>Acidimicrobiia</taxon>
        <taxon>Acidimicrobiales</taxon>
        <taxon>Acidimicrobiaceae</taxon>
        <taxon>Acidithrix</taxon>
    </lineage>
</organism>
<evidence type="ECO:0000313" key="1">
    <source>
        <dbReference type="EMBL" id="KJF15683.1"/>
    </source>
</evidence>
<dbReference type="EMBL" id="JXYS01000133">
    <property type="protein sequence ID" value="KJF15683.1"/>
    <property type="molecule type" value="Genomic_DNA"/>
</dbReference>
<dbReference type="Pfam" id="PF12840">
    <property type="entry name" value="HTH_20"/>
    <property type="match status" value="1"/>
</dbReference>
<proteinExistence type="predicted"/>
<dbReference type="Gene3D" id="1.10.10.10">
    <property type="entry name" value="Winged helix-like DNA-binding domain superfamily/Winged helix DNA-binding domain"/>
    <property type="match status" value="1"/>
</dbReference>
<comment type="caution">
    <text evidence="1">The sequence shown here is derived from an EMBL/GenBank/DDBJ whole genome shotgun (WGS) entry which is preliminary data.</text>
</comment>
<gene>
    <name evidence="1" type="ORF">AXFE_34750</name>
</gene>
<dbReference type="RefSeq" id="WP_052607094.1">
    <property type="nucleotide sequence ID" value="NZ_JXYS01000133.1"/>
</dbReference>
<reference evidence="1 2" key="1">
    <citation type="submission" date="2015-01" db="EMBL/GenBank/DDBJ databases">
        <title>Draft genome of the acidophilic iron oxidizer Acidithrix ferrooxidans strain Py-F3.</title>
        <authorList>
            <person name="Poehlein A."/>
            <person name="Eisen S."/>
            <person name="Schloemann M."/>
            <person name="Johnson B.D."/>
            <person name="Daniel R."/>
            <person name="Muehling M."/>
        </authorList>
    </citation>
    <scope>NUCLEOTIDE SEQUENCE [LARGE SCALE GENOMIC DNA]</scope>
    <source>
        <strain evidence="1 2">Py-F3</strain>
    </source>
</reference>
<dbReference type="AlphaFoldDB" id="A0A0D8HCM8"/>
<name>A0A0D8HCM8_9ACTN</name>
<protein>
    <submittedName>
        <fullName evidence="1">Helix-turn-helix domain protein</fullName>
    </submittedName>
</protein>
<evidence type="ECO:0000313" key="2">
    <source>
        <dbReference type="Proteomes" id="UP000032360"/>
    </source>
</evidence>